<dbReference type="OrthoDB" id="1910713at2"/>
<evidence type="ECO:0000313" key="3">
    <source>
        <dbReference type="Proteomes" id="UP000295416"/>
    </source>
</evidence>
<name>A0A4R2NEG7_9BACL</name>
<evidence type="ECO:0000313" key="2">
    <source>
        <dbReference type="EMBL" id="TCP19699.1"/>
    </source>
</evidence>
<dbReference type="RefSeq" id="WP_132748297.1">
    <property type="nucleotide sequence ID" value="NZ_SLXK01000060.1"/>
</dbReference>
<keyword evidence="1" id="KW-0732">Signal</keyword>
<organism evidence="2 3">
    <name type="scientific">Scopulibacillus darangshiensis</name>
    <dbReference type="NCBI Taxonomy" id="442528"/>
    <lineage>
        <taxon>Bacteria</taxon>
        <taxon>Bacillati</taxon>
        <taxon>Bacillota</taxon>
        <taxon>Bacilli</taxon>
        <taxon>Bacillales</taxon>
        <taxon>Sporolactobacillaceae</taxon>
        <taxon>Scopulibacillus</taxon>
    </lineage>
</organism>
<sequence length="218" mass="24800">MKSVKVLFMGLLLLCSVLLLASCASKTTGSSGDQQDSQKYTKSVIQTSKEFDSNLLKKQDVKGKLGKSLFKKIKMQYNEPLIKNTSWKVSPTFNLHDKNGFPTLHVQGIKNRIAFTKNFTIHARNKRDVSKIRWLVLTKSEGLPEKEFTAFAIHKNTGKTFLLTDTQFSTPNPKYTEKGVYGSALTKWEPFPSEGFWRIDVFIKGKYFDSLVIKVHPK</sequence>
<reference evidence="2 3" key="1">
    <citation type="submission" date="2019-03" db="EMBL/GenBank/DDBJ databases">
        <title>Genomic Encyclopedia of Type Strains, Phase IV (KMG-IV): sequencing the most valuable type-strain genomes for metagenomic binning, comparative biology and taxonomic classification.</title>
        <authorList>
            <person name="Goeker M."/>
        </authorList>
    </citation>
    <scope>NUCLEOTIDE SEQUENCE [LARGE SCALE GENOMIC DNA]</scope>
    <source>
        <strain evidence="2 3">DSM 19377</strain>
    </source>
</reference>
<gene>
    <name evidence="2" type="ORF">EV207_1605</name>
</gene>
<dbReference type="Proteomes" id="UP000295416">
    <property type="component" value="Unassembled WGS sequence"/>
</dbReference>
<feature type="signal peptide" evidence="1">
    <location>
        <begin position="1"/>
        <end position="21"/>
    </location>
</feature>
<proteinExistence type="predicted"/>
<keyword evidence="3" id="KW-1185">Reference proteome</keyword>
<evidence type="ECO:0000256" key="1">
    <source>
        <dbReference type="SAM" id="SignalP"/>
    </source>
</evidence>
<comment type="caution">
    <text evidence="2">The sequence shown here is derived from an EMBL/GenBank/DDBJ whole genome shotgun (WGS) entry which is preliminary data.</text>
</comment>
<dbReference type="AlphaFoldDB" id="A0A4R2NEG7"/>
<dbReference type="Gene3D" id="2.60.40.3830">
    <property type="match status" value="1"/>
</dbReference>
<accession>A0A4R2NEG7</accession>
<evidence type="ECO:0008006" key="4">
    <source>
        <dbReference type="Google" id="ProtNLM"/>
    </source>
</evidence>
<protein>
    <recommendedName>
        <fullName evidence="4">DUF4871 domain-containing protein</fullName>
    </recommendedName>
</protein>
<dbReference type="PROSITE" id="PS51257">
    <property type="entry name" value="PROKAR_LIPOPROTEIN"/>
    <property type="match status" value="1"/>
</dbReference>
<feature type="chain" id="PRO_5038399105" description="DUF4871 domain-containing protein" evidence="1">
    <location>
        <begin position="22"/>
        <end position="218"/>
    </location>
</feature>
<dbReference type="EMBL" id="SLXK01000060">
    <property type="protein sequence ID" value="TCP19699.1"/>
    <property type="molecule type" value="Genomic_DNA"/>
</dbReference>